<organism evidence="1 2">
    <name type="scientific">Subtercola boreus</name>
    <dbReference type="NCBI Taxonomy" id="120213"/>
    <lineage>
        <taxon>Bacteria</taxon>
        <taxon>Bacillati</taxon>
        <taxon>Actinomycetota</taxon>
        <taxon>Actinomycetes</taxon>
        <taxon>Micrococcales</taxon>
        <taxon>Microbacteriaceae</taxon>
        <taxon>Subtercola</taxon>
    </lineage>
</organism>
<gene>
    <name evidence="1" type="ORF">B7R21_06385</name>
</gene>
<dbReference type="AlphaFoldDB" id="A0A3E0VYK9"/>
<dbReference type="OrthoDB" id="9865473at2"/>
<reference evidence="1 2" key="1">
    <citation type="submission" date="2017-04" db="EMBL/GenBank/DDBJ databases">
        <title>Comparative genome analysis of Subtercola boreus.</title>
        <authorList>
            <person name="Cho Y.-J."/>
            <person name="Cho A."/>
            <person name="Kim O.-S."/>
            <person name="Lee J.-I."/>
        </authorList>
    </citation>
    <scope>NUCLEOTIDE SEQUENCE [LARGE SCALE GENOMIC DNA]</scope>
    <source>
        <strain evidence="1 2">P27444</strain>
    </source>
</reference>
<evidence type="ECO:0000313" key="1">
    <source>
        <dbReference type="EMBL" id="RFA14569.1"/>
    </source>
</evidence>
<evidence type="ECO:0000313" key="2">
    <source>
        <dbReference type="Proteomes" id="UP000256709"/>
    </source>
</evidence>
<dbReference type="RefSeq" id="WP_116282421.1">
    <property type="nucleotide sequence ID" value="NZ_NBXA01000013.1"/>
</dbReference>
<comment type="caution">
    <text evidence="1">The sequence shown here is derived from an EMBL/GenBank/DDBJ whole genome shotgun (WGS) entry which is preliminary data.</text>
</comment>
<dbReference type="Proteomes" id="UP000256709">
    <property type="component" value="Unassembled WGS sequence"/>
</dbReference>
<protein>
    <submittedName>
        <fullName evidence="1">Uncharacterized protein</fullName>
    </submittedName>
</protein>
<proteinExistence type="predicted"/>
<name>A0A3E0VYK9_9MICO</name>
<sequence length="68" mass="7689">MNEMRVMVPVSDGLATDQEMVDELVATQFRKLAADHGFADFTRPELIESRTVNDFPMLKMMVFCSTAC</sequence>
<dbReference type="EMBL" id="NBXA01000013">
    <property type="protein sequence ID" value="RFA14569.1"/>
    <property type="molecule type" value="Genomic_DNA"/>
</dbReference>
<accession>A0A3E0VYK9</accession>